<reference evidence="1" key="2">
    <citation type="submission" date="2025-08" db="UniProtKB">
        <authorList>
            <consortium name="Ensembl"/>
        </authorList>
    </citation>
    <scope>IDENTIFICATION</scope>
</reference>
<sequence length="52" mass="6015">MRRVAPRCHGDECRVNRLDRGPEASIKLWVNFLRTDNISLYSARKPVTMDLG</sequence>
<dbReference type="AlphaFoldDB" id="A0A8V5HE47"/>
<accession>A0A8V5HE47</accession>
<proteinExistence type="predicted"/>
<dbReference type="Ensembl" id="ENSMUNT00000032519.1">
    <property type="protein sequence ID" value="ENSMUNP00000029717.1"/>
    <property type="gene ID" value="ENSMUNG00000019116.1"/>
</dbReference>
<keyword evidence="2" id="KW-1185">Reference proteome</keyword>
<name>A0A8V5HE47_MELUD</name>
<evidence type="ECO:0000313" key="1">
    <source>
        <dbReference type="Ensembl" id="ENSMUNP00000029717.1"/>
    </source>
</evidence>
<dbReference type="Proteomes" id="UP000694405">
    <property type="component" value="Chromosome 15"/>
</dbReference>
<reference evidence="1" key="1">
    <citation type="submission" date="2020-03" db="EMBL/GenBank/DDBJ databases">
        <title>Melopsittacus undulatus (budgerigar) genome, bMelUnd1, maternal haplotype with Z.</title>
        <authorList>
            <person name="Gedman G."/>
            <person name="Mountcastle J."/>
            <person name="Haase B."/>
            <person name="Formenti G."/>
            <person name="Wright T."/>
            <person name="Apodaca J."/>
            <person name="Pelan S."/>
            <person name="Chow W."/>
            <person name="Rhie A."/>
            <person name="Howe K."/>
            <person name="Fedrigo O."/>
            <person name="Jarvis E.D."/>
        </authorList>
    </citation>
    <scope>NUCLEOTIDE SEQUENCE [LARGE SCALE GENOMIC DNA]</scope>
</reference>
<evidence type="ECO:0000313" key="2">
    <source>
        <dbReference type="Proteomes" id="UP000694405"/>
    </source>
</evidence>
<organism evidence="1 2">
    <name type="scientific">Melopsittacus undulatus</name>
    <name type="common">Budgerigar</name>
    <name type="synonym">Psittacus undulatus</name>
    <dbReference type="NCBI Taxonomy" id="13146"/>
    <lineage>
        <taxon>Eukaryota</taxon>
        <taxon>Metazoa</taxon>
        <taxon>Chordata</taxon>
        <taxon>Craniata</taxon>
        <taxon>Vertebrata</taxon>
        <taxon>Euteleostomi</taxon>
        <taxon>Archelosauria</taxon>
        <taxon>Archosauria</taxon>
        <taxon>Dinosauria</taxon>
        <taxon>Saurischia</taxon>
        <taxon>Theropoda</taxon>
        <taxon>Coelurosauria</taxon>
        <taxon>Aves</taxon>
        <taxon>Neognathae</taxon>
        <taxon>Neoaves</taxon>
        <taxon>Telluraves</taxon>
        <taxon>Australaves</taxon>
        <taxon>Psittaciformes</taxon>
        <taxon>Psittaculidae</taxon>
        <taxon>Melopsittacus</taxon>
    </lineage>
</organism>
<protein>
    <submittedName>
        <fullName evidence="1">Uncharacterized protein</fullName>
    </submittedName>
</protein>
<reference evidence="1" key="3">
    <citation type="submission" date="2025-09" db="UniProtKB">
        <authorList>
            <consortium name="Ensembl"/>
        </authorList>
    </citation>
    <scope>IDENTIFICATION</scope>
</reference>